<keyword evidence="3" id="KW-1185">Reference proteome</keyword>
<dbReference type="AlphaFoldDB" id="A0A7D8ZBM0"/>
<proteinExistence type="predicted"/>
<dbReference type="EMBL" id="QKWK01000001">
    <property type="protein sequence ID" value="TXT15986.1"/>
    <property type="molecule type" value="Genomic_DNA"/>
</dbReference>
<dbReference type="Proteomes" id="UP000473826">
    <property type="component" value="Unassembled WGS sequence"/>
</dbReference>
<comment type="caution">
    <text evidence="2">The sequence shown here is derived from an EMBL/GenBank/DDBJ whole genome shotgun (WGS) entry which is preliminary data.</text>
</comment>
<feature type="compositionally biased region" description="Basic residues" evidence="1">
    <location>
        <begin position="1"/>
        <end position="11"/>
    </location>
</feature>
<evidence type="ECO:0000313" key="2">
    <source>
        <dbReference type="EMBL" id="TXT15986.1"/>
    </source>
</evidence>
<evidence type="ECO:0000256" key="1">
    <source>
        <dbReference type="SAM" id="MobiDB-lite"/>
    </source>
</evidence>
<organism evidence="2 3">
    <name type="scientific">Vanrija humicola</name>
    <name type="common">Yeast</name>
    <name type="synonym">Cryptococcus humicola</name>
    <dbReference type="NCBI Taxonomy" id="5417"/>
    <lineage>
        <taxon>Eukaryota</taxon>
        <taxon>Fungi</taxon>
        <taxon>Dikarya</taxon>
        <taxon>Basidiomycota</taxon>
        <taxon>Agaricomycotina</taxon>
        <taxon>Tremellomycetes</taxon>
        <taxon>Trichosporonales</taxon>
        <taxon>Trichosporonaceae</taxon>
        <taxon>Vanrija</taxon>
    </lineage>
</organism>
<reference evidence="2 3" key="1">
    <citation type="journal article" date="2019" name="PLoS Genet.">
        <title>Convergent evolution of linked mating-type loci in basidiomycete fungi.</title>
        <authorList>
            <person name="Sun S."/>
            <person name="Coelho M.A."/>
            <person name="Heitman J."/>
            <person name="Nowrousian M."/>
        </authorList>
    </citation>
    <scope>NUCLEOTIDE SEQUENCE [LARGE SCALE GENOMIC DNA]</scope>
    <source>
        <strain evidence="2 3">CBS 4282</strain>
    </source>
</reference>
<sequence>MPPRTGRHRVRATAPARRQQQPHRRCSTMPMGTGSMRAARRPAALARRRSSAPSSSSSHRSTSLAPRCPRRRARQRPRSRSDVAIPSFERPVAGCGRMRRWSSGTRNGTGCLWAMCPTTSVNVPSTTPSANTRRTASARWCGTV</sequence>
<feature type="compositionally biased region" description="Basic residues" evidence="1">
    <location>
        <begin position="68"/>
        <end position="78"/>
    </location>
</feature>
<name>A0A7D8ZBM0_VANHU</name>
<accession>A0A7D8ZBM0</accession>
<gene>
    <name evidence="2" type="ORF">VHUM_00489</name>
</gene>
<feature type="compositionally biased region" description="Low complexity" evidence="1">
    <location>
        <begin position="41"/>
        <end position="67"/>
    </location>
</feature>
<feature type="region of interest" description="Disordered" evidence="1">
    <location>
        <begin position="1"/>
        <end position="90"/>
    </location>
</feature>
<protein>
    <submittedName>
        <fullName evidence="2">Uncharacterized protein</fullName>
    </submittedName>
</protein>
<evidence type="ECO:0000313" key="3">
    <source>
        <dbReference type="Proteomes" id="UP000473826"/>
    </source>
</evidence>